<feature type="compositionally biased region" description="Polar residues" evidence="1">
    <location>
        <begin position="161"/>
        <end position="180"/>
    </location>
</feature>
<accession>A0AAD5KID3</accession>
<dbReference type="Proteomes" id="UP000820818">
    <property type="component" value="Linkage Group LG10"/>
</dbReference>
<dbReference type="AlphaFoldDB" id="A0AAD5KID3"/>
<evidence type="ECO:0000256" key="1">
    <source>
        <dbReference type="SAM" id="MobiDB-lite"/>
    </source>
</evidence>
<reference evidence="2 3" key="1">
    <citation type="submission" date="2022-05" db="EMBL/GenBank/DDBJ databases">
        <title>A multi-omics perspective on studying reproductive biology in Daphnia sinensis.</title>
        <authorList>
            <person name="Jia J."/>
        </authorList>
    </citation>
    <scope>NUCLEOTIDE SEQUENCE [LARGE SCALE GENOMIC DNA]</scope>
    <source>
        <strain evidence="2 3">WSL</strain>
    </source>
</reference>
<protein>
    <submittedName>
        <fullName evidence="2">Uncharacterized protein</fullName>
    </submittedName>
</protein>
<gene>
    <name evidence="2" type="ORF">GHT06_022419</name>
</gene>
<name>A0AAD5KID3_9CRUS</name>
<comment type="caution">
    <text evidence="2">The sequence shown here is derived from an EMBL/GenBank/DDBJ whole genome shotgun (WGS) entry which is preliminary data.</text>
</comment>
<sequence length="180" mass="20284">MASPYSIVLLGNQKVKNQLHLCITVCRLKVVVVRCRLYKLDHDFCRSLNHQNAFDNRTTVASFNRTAPDCLEDILIFMPADLAHKSNVKVTMCLLPKRRKWLSPFATSEFRSAIAEVLGQLSFAVRCIKRNGVHALDKTLMHCSYLEVISTRKGNLEAHSSHPTSPLMATSSVQRVTSSR</sequence>
<dbReference type="EMBL" id="WJBH02000010">
    <property type="protein sequence ID" value="KAI9552082.1"/>
    <property type="molecule type" value="Genomic_DNA"/>
</dbReference>
<feature type="region of interest" description="Disordered" evidence="1">
    <location>
        <begin position="157"/>
        <end position="180"/>
    </location>
</feature>
<evidence type="ECO:0000313" key="3">
    <source>
        <dbReference type="Proteomes" id="UP000820818"/>
    </source>
</evidence>
<organism evidence="2 3">
    <name type="scientific">Daphnia sinensis</name>
    <dbReference type="NCBI Taxonomy" id="1820382"/>
    <lineage>
        <taxon>Eukaryota</taxon>
        <taxon>Metazoa</taxon>
        <taxon>Ecdysozoa</taxon>
        <taxon>Arthropoda</taxon>
        <taxon>Crustacea</taxon>
        <taxon>Branchiopoda</taxon>
        <taxon>Diplostraca</taxon>
        <taxon>Cladocera</taxon>
        <taxon>Anomopoda</taxon>
        <taxon>Daphniidae</taxon>
        <taxon>Daphnia</taxon>
        <taxon>Daphnia similis group</taxon>
    </lineage>
</organism>
<proteinExistence type="predicted"/>
<evidence type="ECO:0000313" key="2">
    <source>
        <dbReference type="EMBL" id="KAI9552082.1"/>
    </source>
</evidence>
<keyword evidence="3" id="KW-1185">Reference proteome</keyword>